<keyword evidence="3" id="KW-1185">Reference proteome</keyword>
<dbReference type="EMBL" id="CAJVQA010057214">
    <property type="protein sequence ID" value="CAG8826342.1"/>
    <property type="molecule type" value="Genomic_DNA"/>
</dbReference>
<evidence type="ECO:0000313" key="2">
    <source>
        <dbReference type="EMBL" id="CAG8826342.1"/>
    </source>
</evidence>
<comment type="caution">
    <text evidence="2">The sequence shown here is derived from an EMBL/GenBank/DDBJ whole genome shotgun (WGS) entry which is preliminary data.</text>
</comment>
<protein>
    <submittedName>
        <fullName evidence="2">10434_t:CDS:1</fullName>
    </submittedName>
</protein>
<name>A0A9N9PJG6_9GLOM</name>
<sequence length="44" mass="5186">NRSSNQDNVDNKSNPDDELDNKHDNEFYDKNVTNDNPKDIMNFD</sequence>
<feature type="non-terminal residue" evidence="2">
    <location>
        <position position="1"/>
    </location>
</feature>
<evidence type="ECO:0000256" key="1">
    <source>
        <dbReference type="SAM" id="MobiDB-lite"/>
    </source>
</evidence>
<evidence type="ECO:0000313" key="3">
    <source>
        <dbReference type="Proteomes" id="UP000789759"/>
    </source>
</evidence>
<gene>
    <name evidence="2" type="ORF">CPELLU_LOCUS20204</name>
</gene>
<organism evidence="2 3">
    <name type="scientific">Cetraspora pellucida</name>
    <dbReference type="NCBI Taxonomy" id="1433469"/>
    <lineage>
        <taxon>Eukaryota</taxon>
        <taxon>Fungi</taxon>
        <taxon>Fungi incertae sedis</taxon>
        <taxon>Mucoromycota</taxon>
        <taxon>Glomeromycotina</taxon>
        <taxon>Glomeromycetes</taxon>
        <taxon>Diversisporales</taxon>
        <taxon>Gigasporaceae</taxon>
        <taxon>Cetraspora</taxon>
    </lineage>
</organism>
<feature type="region of interest" description="Disordered" evidence="1">
    <location>
        <begin position="1"/>
        <end position="44"/>
    </location>
</feature>
<dbReference type="AlphaFoldDB" id="A0A9N9PJG6"/>
<accession>A0A9N9PJG6</accession>
<dbReference type="Proteomes" id="UP000789759">
    <property type="component" value="Unassembled WGS sequence"/>
</dbReference>
<feature type="compositionally biased region" description="Basic and acidic residues" evidence="1">
    <location>
        <begin position="9"/>
        <end position="29"/>
    </location>
</feature>
<proteinExistence type="predicted"/>
<reference evidence="2" key="1">
    <citation type="submission" date="2021-06" db="EMBL/GenBank/DDBJ databases">
        <authorList>
            <person name="Kallberg Y."/>
            <person name="Tangrot J."/>
            <person name="Rosling A."/>
        </authorList>
    </citation>
    <scope>NUCLEOTIDE SEQUENCE</scope>
    <source>
        <strain evidence="2">FL966</strain>
    </source>
</reference>